<evidence type="ECO:0000313" key="7">
    <source>
        <dbReference type="Proteomes" id="UP000316882"/>
    </source>
</evidence>
<keyword evidence="2" id="KW-0175">Coiled coil</keyword>
<dbReference type="GO" id="GO:0015562">
    <property type="term" value="F:efflux transmembrane transporter activity"/>
    <property type="evidence" value="ECO:0007669"/>
    <property type="project" value="TreeGrafter"/>
</dbReference>
<accession>A0A4Y3PHY3</accession>
<dbReference type="PANTHER" id="PTHR30469">
    <property type="entry name" value="MULTIDRUG RESISTANCE PROTEIN MDTA"/>
    <property type="match status" value="1"/>
</dbReference>
<dbReference type="GO" id="GO:1990281">
    <property type="term" value="C:efflux pump complex"/>
    <property type="evidence" value="ECO:0007669"/>
    <property type="project" value="TreeGrafter"/>
</dbReference>
<sequence>MNAWIRKAAGSVALLSLVLVGTACTTGEQPASSVETRLDAKVVETKRVQTKTVRTESELSGTLAPVEEVTVAFEFAGEIKRMPFKEGDSVKKGDVLAVLGTTDYSLQLAMANAEANGANAQLAKAKNGSRKEEVQQAQAAVEAKQISLQQAESDYRRMEQLHKNGAISQSEFERAKNARELAEKDLFQAKATYSLVVEGARAEDVNATQASYQGAMAARNQAAATLAKTEAKAPFAGTVLAKMADVGQLAGPGAPVYRIGNIQQLKTILPVPDQDISSWRAGDEVELALYGNKRKGKVTNIYPATNEQTGTIGVEVVVDNAAKDWFAGQVVSAKRTLEQKAAIFIPTQAVFSRGSEPYVFLLTEGKARKTTVTLGEYVDNELEITAGIAAGDVLITDGADRLLDGDRVTVKGGVKHD</sequence>
<dbReference type="AlphaFoldDB" id="A0A4Y3PHY3"/>
<evidence type="ECO:0000256" key="3">
    <source>
        <dbReference type="SAM" id="SignalP"/>
    </source>
</evidence>
<dbReference type="PROSITE" id="PS51257">
    <property type="entry name" value="PROKAR_LIPOPROTEIN"/>
    <property type="match status" value="1"/>
</dbReference>
<keyword evidence="7" id="KW-1185">Reference proteome</keyword>
<dbReference type="Proteomes" id="UP000316882">
    <property type="component" value="Unassembled WGS sequence"/>
</dbReference>
<protein>
    <recommendedName>
        <fullName evidence="8">Efflux transporter periplasmic adaptor subunit</fullName>
    </recommendedName>
</protein>
<dbReference type="InterPro" id="IPR006143">
    <property type="entry name" value="RND_pump_MFP"/>
</dbReference>
<dbReference type="Gene3D" id="2.40.50.100">
    <property type="match status" value="1"/>
</dbReference>
<name>A0A4Y3PHY3_BREPA</name>
<feature type="domain" description="YbhG-like alpha-helical hairpin" evidence="4">
    <location>
        <begin position="101"/>
        <end position="223"/>
    </location>
</feature>
<dbReference type="InterPro" id="IPR058637">
    <property type="entry name" value="YknX-like_C"/>
</dbReference>
<dbReference type="SUPFAM" id="SSF111369">
    <property type="entry name" value="HlyD-like secretion proteins"/>
    <property type="match status" value="2"/>
</dbReference>
<dbReference type="Gene3D" id="2.40.30.170">
    <property type="match status" value="1"/>
</dbReference>
<feature type="chain" id="PRO_5038591594" description="Efflux transporter periplasmic adaptor subunit" evidence="3">
    <location>
        <begin position="24"/>
        <end position="417"/>
    </location>
</feature>
<dbReference type="RefSeq" id="WP_122963076.1">
    <property type="nucleotide sequence ID" value="NZ_BJMH01000001.1"/>
</dbReference>
<feature type="domain" description="YknX-like C-terminal permuted SH3-like" evidence="5">
    <location>
        <begin position="344"/>
        <end position="410"/>
    </location>
</feature>
<comment type="similarity">
    <text evidence="1">Belongs to the membrane fusion protein (MFP) (TC 8.A.1) family.</text>
</comment>
<evidence type="ECO:0008006" key="8">
    <source>
        <dbReference type="Google" id="ProtNLM"/>
    </source>
</evidence>
<keyword evidence="3" id="KW-0732">Signal</keyword>
<dbReference type="Pfam" id="PF25881">
    <property type="entry name" value="HH_YBHG"/>
    <property type="match status" value="1"/>
</dbReference>
<evidence type="ECO:0000259" key="4">
    <source>
        <dbReference type="Pfam" id="PF25881"/>
    </source>
</evidence>
<proteinExistence type="inferred from homology"/>
<evidence type="ECO:0000256" key="1">
    <source>
        <dbReference type="ARBA" id="ARBA00009477"/>
    </source>
</evidence>
<feature type="coiled-coil region" evidence="2">
    <location>
        <begin position="108"/>
        <end position="161"/>
    </location>
</feature>
<feature type="signal peptide" evidence="3">
    <location>
        <begin position="1"/>
        <end position="23"/>
    </location>
</feature>
<dbReference type="Gene3D" id="2.40.420.20">
    <property type="match status" value="1"/>
</dbReference>
<dbReference type="EMBL" id="BJMH01000001">
    <property type="protein sequence ID" value="GEB30818.1"/>
    <property type="molecule type" value="Genomic_DNA"/>
</dbReference>
<dbReference type="InterPro" id="IPR059052">
    <property type="entry name" value="HH_YbhG-like"/>
</dbReference>
<dbReference type="Pfam" id="PF25989">
    <property type="entry name" value="YknX_C"/>
    <property type="match status" value="1"/>
</dbReference>
<comment type="caution">
    <text evidence="6">The sequence shown here is derived from an EMBL/GenBank/DDBJ whole genome shotgun (WGS) entry which is preliminary data.</text>
</comment>
<dbReference type="NCBIfam" id="TIGR01730">
    <property type="entry name" value="RND_mfp"/>
    <property type="match status" value="1"/>
</dbReference>
<organism evidence="6 7">
    <name type="scientific">Brevibacillus parabrevis</name>
    <dbReference type="NCBI Taxonomy" id="54914"/>
    <lineage>
        <taxon>Bacteria</taxon>
        <taxon>Bacillati</taxon>
        <taxon>Bacillota</taxon>
        <taxon>Bacilli</taxon>
        <taxon>Bacillales</taxon>
        <taxon>Paenibacillaceae</taxon>
        <taxon>Brevibacillus</taxon>
    </lineage>
</organism>
<evidence type="ECO:0000313" key="6">
    <source>
        <dbReference type="EMBL" id="GEB30818.1"/>
    </source>
</evidence>
<evidence type="ECO:0000256" key="2">
    <source>
        <dbReference type="SAM" id="Coils"/>
    </source>
</evidence>
<evidence type="ECO:0000259" key="5">
    <source>
        <dbReference type="Pfam" id="PF25989"/>
    </source>
</evidence>
<reference evidence="6 7" key="1">
    <citation type="submission" date="2019-06" db="EMBL/GenBank/DDBJ databases">
        <title>Whole genome shotgun sequence of Brevibacillus parabrevis NBRC 12334.</title>
        <authorList>
            <person name="Hosoyama A."/>
            <person name="Uohara A."/>
            <person name="Ohji S."/>
            <person name="Ichikawa N."/>
        </authorList>
    </citation>
    <scope>NUCLEOTIDE SEQUENCE [LARGE SCALE GENOMIC DNA]</scope>
    <source>
        <strain evidence="6 7">NBRC 12334</strain>
    </source>
</reference>
<dbReference type="Gene3D" id="1.10.287.470">
    <property type="entry name" value="Helix hairpin bin"/>
    <property type="match status" value="1"/>
</dbReference>
<dbReference type="STRING" id="54914.AV540_13425"/>
<gene>
    <name evidence="6" type="ORF">BPA01_03980</name>
</gene>